<feature type="region of interest" description="Disordered" evidence="3">
    <location>
        <begin position="504"/>
        <end position="533"/>
    </location>
</feature>
<dbReference type="InterPro" id="IPR037936">
    <property type="entry name" value="UNC5A-D"/>
</dbReference>
<feature type="domain" description="ZU5" evidence="4">
    <location>
        <begin position="628"/>
        <end position="758"/>
    </location>
</feature>
<feature type="chain" id="PRO_5041485968" description="Netrin receptor UNC5" evidence="2">
    <location>
        <begin position="29"/>
        <end position="1010"/>
    </location>
</feature>
<evidence type="ECO:0000256" key="3">
    <source>
        <dbReference type="SAM" id="MobiDB-lite"/>
    </source>
</evidence>
<protein>
    <recommendedName>
        <fullName evidence="2">Netrin receptor UNC5</fullName>
    </recommendedName>
</protein>
<evidence type="ECO:0000256" key="1">
    <source>
        <dbReference type="ARBA" id="ARBA00023180"/>
    </source>
</evidence>
<dbReference type="Proteomes" id="UP000085678">
    <property type="component" value="Unplaced"/>
</dbReference>
<dbReference type="RefSeq" id="XP_013394935.1">
    <property type="nucleotide sequence ID" value="XM_013539481.1"/>
</dbReference>
<dbReference type="AlphaFoldDB" id="A0A1S3I9J6"/>
<proteinExistence type="inferred from homology"/>
<gene>
    <name evidence="6" type="primary">LOC106162262</name>
</gene>
<dbReference type="InterPro" id="IPR000906">
    <property type="entry name" value="ZU5_dom"/>
</dbReference>
<keyword evidence="2" id="KW-1133">Transmembrane helix</keyword>
<dbReference type="PROSITE" id="PS51145">
    <property type="entry name" value="ZU5"/>
    <property type="match status" value="1"/>
</dbReference>
<feature type="transmembrane region" description="Helical" evidence="2">
    <location>
        <begin position="160"/>
        <end position="186"/>
    </location>
</feature>
<feature type="region of interest" description="Disordered" evidence="3">
    <location>
        <begin position="977"/>
        <end position="1010"/>
    </location>
</feature>
<dbReference type="PANTHER" id="PTHR12582:SF47">
    <property type="entry name" value="NETRIN RECEPTOR UNC-5"/>
    <property type="match status" value="1"/>
</dbReference>
<evidence type="ECO:0000313" key="6">
    <source>
        <dbReference type="RefSeq" id="XP_013394935.1"/>
    </source>
</evidence>
<comment type="subcellular location">
    <subcellularLocation>
        <location evidence="2">Cell membrane</location>
        <topology evidence="2">Single-pass type I membrane protein</topology>
    </subcellularLocation>
</comment>
<dbReference type="Pfam" id="PF00791">
    <property type="entry name" value="ZU5"/>
    <property type="match status" value="1"/>
</dbReference>
<dbReference type="SMART" id="SM00218">
    <property type="entry name" value="ZU5"/>
    <property type="match status" value="1"/>
</dbReference>
<keyword evidence="5" id="KW-1185">Reference proteome</keyword>
<feature type="region of interest" description="Disordered" evidence="3">
    <location>
        <begin position="351"/>
        <end position="382"/>
    </location>
</feature>
<dbReference type="InterPro" id="IPR032778">
    <property type="entry name" value="GF_recep_IV"/>
</dbReference>
<dbReference type="Gene3D" id="2.10.220.10">
    <property type="entry name" value="Hormone Receptor, Insulin-like Growth Factor Receptor 1, Chain A, domain 2"/>
    <property type="match status" value="1"/>
</dbReference>
<feature type="compositionally biased region" description="Polar residues" evidence="3">
    <location>
        <begin position="986"/>
        <end position="1002"/>
    </location>
</feature>
<dbReference type="GO" id="GO:0005886">
    <property type="term" value="C:plasma membrane"/>
    <property type="evidence" value="ECO:0007669"/>
    <property type="project" value="UniProtKB-SubCell"/>
</dbReference>
<dbReference type="OrthoDB" id="6249910at2759"/>
<feature type="compositionally biased region" description="Polar residues" evidence="3">
    <location>
        <begin position="554"/>
        <end position="566"/>
    </location>
</feature>
<keyword evidence="2" id="KW-0393">Immunoglobulin domain</keyword>
<dbReference type="Gene3D" id="2.60.220.30">
    <property type="match status" value="1"/>
</dbReference>
<feature type="compositionally biased region" description="Basic and acidic residues" evidence="3">
    <location>
        <begin position="522"/>
        <end position="532"/>
    </location>
</feature>
<dbReference type="PANTHER" id="PTHR12582">
    <property type="entry name" value="NETRIN RECEPTOR UNC5"/>
    <property type="match status" value="1"/>
</dbReference>
<keyword evidence="2" id="KW-0812">Transmembrane</keyword>
<keyword evidence="2" id="KW-0732">Signal</keyword>
<dbReference type="CDD" id="cd00064">
    <property type="entry name" value="FU"/>
    <property type="match status" value="1"/>
</dbReference>
<dbReference type="KEGG" id="lak:106162262"/>
<dbReference type="InterPro" id="IPR006212">
    <property type="entry name" value="Furin_repeat"/>
</dbReference>
<feature type="region of interest" description="Disordered" evidence="3">
    <location>
        <begin position="760"/>
        <end position="791"/>
    </location>
</feature>
<feature type="region of interest" description="Disordered" evidence="3">
    <location>
        <begin position="238"/>
        <end position="295"/>
    </location>
</feature>
<evidence type="ECO:0000256" key="2">
    <source>
        <dbReference type="RuleBase" id="RU367033"/>
    </source>
</evidence>
<keyword evidence="2" id="KW-0675">Receptor</keyword>
<keyword evidence="2" id="KW-0217">Developmental protein</keyword>
<dbReference type="STRING" id="7574.A0A1S3I9J6"/>
<sequence>MTVVLYSDLLLAVSAATLLVVGENAVWAKPVGETTSGINVSNDTETHIPQNVAYSTSQLPISVNTTPYLDTQEQYSSQEPGCHEECSGCFGPEPTQCFICVHFNQSGTCVKVCNETTFYPRADLPATCSACDQRCHDVGCFGPAETDCKSSVYSAAKDGYTALVLAPFAFAVLLVIALIVALIVVYKRIRKRQRISIRRSIPLSIGLNSSQRETRQDTPDNSYSSVSLISGWRKLSRQGGAVTSSPKTPPPQGESHTSSIAKQVPEVRQSFDVSSDRENSTNTSNTAEGEARVTNPSNVALQTESSYCETGNLGVNCASTPLSRSNNEKSDILRRELTELGLPDSGATKFKRSLIERKQQSKSDLIREDLPNQDPAKEPIASSDLLLRSKSLPVATITRNPSVALSIKKTANTIDPLTSQRLVRDSGIGQSNSDIRLSNESDHLRALRNGASASSNRQIDRTSDRSLSIGRDSVFTEYSDLESVSDQSAVIEVYENLNRKSTQLSVMEEAGTPESSYVSKTETQEQKRDHLSKSKSVKMAAYLKEPGKRARLDSGSSLTHTEQQNPPEMDTSIKKTTDSKITITTVPDKDIHHMPSTASIPDLIRHVEQSYNQPWLIDVERFNQTDPRFQIGVFDKDGGELCLPVGRTRLYVPQDAVTLPTVIYLYADYETEYHNGCAVTYTPTIECGPDGLQFQRAVTLTLGHCAVKTDLRHLAVISQSNGDSRWQMEPQTALLRTADDSVSVQLHHFTRYRVIDRRHDYPVEHDEDPPEENTERKEPVPSDAGPSSAKKEGCPTKFLYVCMFVRQYAKGRFEGTVHWMIKDDQLLRLQQVQWLQDSQSTLTSDCRYVEAKVLQFQKGKGPLVINLKAIEGCSLMGESTHSIDEMVVNSCNKGYAGFHLQCDDKEKALCEVNVRQKDSEQTTTLHIILNDVIPVEEEIKRLQGFLCGSEGEEPQWVQRLLGLEAAGIRRVTTGRLKVPDEKNKESGYSSATGSQLMPTGFTSEKEDAAV</sequence>
<organism evidence="5 6">
    <name type="scientific">Lingula anatina</name>
    <name type="common">Brachiopod</name>
    <name type="synonym">Lingula unguis</name>
    <dbReference type="NCBI Taxonomy" id="7574"/>
    <lineage>
        <taxon>Eukaryota</taxon>
        <taxon>Metazoa</taxon>
        <taxon>Spiralia</taxon>
        <taxon>Lophotrochozoa</taxon>
        <taxon>Brachiopoda</taxon>
        <taxon>Linguliformea</taxon>
        <taxon>Lingulata</taxon>
        <taxon>Lingulida</taxon>
        <taxon>Linguloidea</taxon>
        <taxon>Lingulidae</taxon>
        <taxon>Lingula</taxon>
    </lineage>
</organism>
<comment type="similarity">
    <text evidence="2">Belongs to the unc-5 family.</text>
</comment>
<feature type="signal peptide" evidence="2">
    <location>
        <begin position="1"/>
        <end position="28"/>
    </location>
</feature>
<evidence type="ECO:0000259" key="4">
    <source>
        <dbReference type="PROSITE" id="PS51145"/>
    </source>
</evidence>
<dbReference type="GeneID" id="106162262"/>
<comment type="function">
    <text evidence="2">Receptor for netrin required for axon guidance. Mediates axon repulsion of neuronal growth cones in the developing nervous system upon ligand binding.</text>
</comment>
<dbReference type="GO" id="GO:0005042">
    <property type="term" value="F:netrin receptor activity"/>
    <property type="evidence" value="ECO:0007669"/>
    <property type="project" value="UniProtKB-UniRule"/>
</dbReference>
<dbReference type="Pfam" id="PF14843">
    <property type="entry name" value="GF_recep_IV"/>
    <property type="match status" value="1"/>
</dbReference>
<reference evidence="6" key="1">
    <citation type="submission" date="2025-08" db="UniProtKB">
        <authorList>
            <consortium name="RefSeq"/>
        </authorList>
    </citation>
    <scope>IDENTIFICATION</scope>
    <source>
        <tissue evidence="6">Gonads</tissue>
    </source>
</reference>
<dbReference type="InParanoid" id="A0A1S3I9J6"/>
<keyword evidence="2" id="KW-0472">Membrane</keyword>
<feature type="region of interest" description="Disordered" evidence="3">
    <location>
        <begin position="546"/>
        <end position="573"/>
    </location>
</feature>
<dbReference type="InterPro" id="IPR009030">
    <property type="entry name" value="Growth_fac_rcpt_cys_sf"/>
</dbReference>
<keyword evidence="1" id="KW-0325">Glycoprotein</keyword>
<name>A0A1S3I9J6_LINAN</name>
<accession>A0A1S3I9J6</accession>
<evidence type="ECO:0000313" key="5">
    <source>
        <dbReference type="Proteomes" id="UP000085678"/>
    </source>
</evidence>
<dbReference type="SMART" id="SM00261">
    <property type="entry name" value="FU"/>
    <property type="match status" value="2"/>
</dbReference>
<dbReference type="SUPFAM" id="SSF57184">
    <property type="entry name" value="Growth factor receptor domain"/>
    <property type="match status" value="1"/>
</dbReference>
<feature type="compositionally biased region" description="Basic and acidic residues" evidence="3">
    <location>
        <begin position="353"/>
        <end position="370"/>
    </location>
</feature>